<feature type="domain" description="Thiaminase-2/PQQC" evidence="10">
    <location>
        <begin position="41"/>
        <end position="246"/>
    </location>
</feature>
<dbReference type="Proteomes" id="UP000075424">
    <property type="component" value="Unassembled WGS sequence"/>
</dbReference>
<evidence type="ECO:0000256" key="1">
    <source>
        <dbReference type="ARBA" id="ARBA00001881"/>
    </source>
</evidence>
<dbReference type="EMBL" id="LQYV01000056">
    <property type="protein sequence ID" value="KYD27271.1"/>
    <property type="molecule type" value="Genomic_DNA"/>
</dbReference>
<keyword evidence="11" id="KW-0378">Hydrolase</keyword>
<dbReference type="GO" id="GO:0009229">
    <property type="term" value="P:thiamine diphosphate biosynthetic process"/>
    <property type="evidence" value="ECO:0007669"/>
    <property type="project" value="UniProtKB-UniPathway"/>
</dbReference>
<dbReference type="SUPFAM" id="SSF48613">
    <property type="entry name" value="Heme oxygenase-like"/>
    <property type="match status" value="1"/>
</dbReference>
<evidence type="ECO:0000256" key="2">
    <source>
        <dbReference type="ARBA" id="ARBA00004948"/>
    </source>
</evidence>
<evidence type="ECO:0000256" key="4">
    <source>
        <dbReference type="ARBA" id="ARBA00011881"/>
    </source>
</evidence>
<evidence type="ECO:0000259" key="10">
    <source>
        <dbReference type="Pfam" id="PF03070"/>
    </source>
</evidence>
<dbReference type="GO" id="GO:0009228">
    <property type="term" value="P:thiamine biosynthetic process"/>
    <property type="evidence" value="ECO:0007669"/>
    <property type="project" value="UniProtKB-KW"/>
</dbReference>
<dbReference type="GO" id="GO:0005829">
    <property type="term" value="C:cytosol"/>
    <property type="evidence" value="ECO:0007669"/>
    <property type="project" value="TreeGrafter"/>
</dbReference>
<evidence type="ECO:0000313" key="11">
    <source>
        <dbReference type="EMBL" id="KYD27271.1"/>
    </source>
</evidence>
<comment type="catalytic activity">
    <reaction evidence="8">
        <text>thiamine + H2O = 5-(2-hydroxyethyl)-4-methylthiazole + 4-amino-5-hydroxymethyl-2-methylpyrimidine + H(+)</text>
        <dbReference type="Rhea" id="RHEA:17509"/>
        <dbReference type="ChEBI" id="CHEBI:15377"/>
        <dbReference type="ChEBI" id="CHEBI:15378"/>
        <dbReference type="ChEBI" id="CHEBI:16892"/>
        <dbReference type="ChEBI" id="CHEBI:17957"/>
        <dbReference type="ChEBI" id="CHEBI:18385"/>
        <dbReference type="EC" id="3.5.99.2"/>
    </reaction>
</comment>
<dbReference type="PANTHER" id="PTHR43198">
    <property type="entry name" value="BIFUNCTIONAL TH2 PROTEIN"/>
    <property type="match status" value="1"/>
</dbReference>
<proteinExistence type="inferred from homology"/>
<dbReference type="CDD" id="cd19364">
    <property type="entry name" value="TenA_C_BsTenA-like"/>
    <property type="match status" value="1"/>
</dbReference>
<protein>
    <recommendedName>
        <fullName evidence="6">Aminopyrimidine aminohydrolase</fullName>
        <ecNumber evidence="5">3.5.99.2</ecNumber>
    </recommendedName>
</protein>
<dbReference type="EC" id="3.5.99.2" evidence="5"/>
<evidence type="ECO:0000256" key="6">
    <source>
        <dbReference type="ARBA" id="ARBA00013647"/>
    </source>
</evidence>
<dbReference type="InterPro" id="IPR016084">
    <property type="entry name" value="Haem_Oase-like_multi-hlx"/>
</dbReference>
<evidence type="ECO:0000313" key="12">
    <source>
        <dbReference type="Proteomes" id="UP000075424"/>
    </source>
</evidence>
<evidence type="ECO:0000256" key="9">
    <source>
        <dbReference type="PIRSR" id="PIRSR003170-1"/>
    </source>
</evidence>
<reference evidence="11 12" key="1">
    <citation type="submission" date="2016-01" db="EMBL/GenBank/DDBJ databases">
        <title>Draft Genome Sequences of Seven Thermophilic Sporeformers Isolated from Foods.</title>
        <authorList>
            <person name="Berendsen E.M."/>
            <person name="Wells-Bennik M.H."/>
            <person name="Krawcyk A.O."/>
            <person name="De Jong A."/>
            <person name="Holsappel S."/>
            <person name="Eijlander R.T."/>
            <person name="Kuipers O.P."/>
        </authorList>
    </citation>
    <scope>NUCLEOTIDE SEQUENCE [LARGE SCALE GENOMIC DNA]</scope>
    <source>
        <strain evidence="11 12">B4109</strain>
    </source>
</reference>
<comment type="caution">
    <text evidence="11">The sequence shown here is derived from an EMBL/GenBank/DDBJ whole genome shotgun (WGS) entry which is preliminary data.</text>
</comment>
<dbReference type="Gene3D" id="1.20.910.10">
    <property type="entry name" value="Heme oxygenase-like"/>
    <property type="match status" value="1"/>
</dbReference>
<dbReference type="PATRIC" id="fig|1422.18.peg.3192"/>
<dbReference type="InterPro" id="IPR050967">
    <property type="entry name" value="Thiamine_Salvage_TenA"/>
</dbReference>
<accession>A0A150MS61</accession>
<gene>
    <name evidence="11" type="ORF">B4109_0641</name>
</gene>
<dbReference type="PANTHER" id="PTHR43198:SF2">
    <property type="entry name" value="SI:CH1073-67J19.1-RELATED"/>
    <property type="match status" value="1"/>
</dbReference>
<evidence type="ECO:0000256" key="5">
    <source>
        <dbReference type="ARBA" id="ARBA00012684"/>
    </source>
</evidence>
<dbReference type="InterPro" id="IPR026285">
    <property type="entry name" value="TenA_E"/>
</dbReference>
<dbReference type="AlphaFoldDB" id="A0A150MS61"/>
<comment type="pathway">
    <text evidence="2">Cofactor biosynthesis; thiamine diphosphate biosynthesis.</text>
</comment>
<evidence type="ECO:0000256" key="7">
    <source>
        <dbReference type="ARBA" id="ARBA00022977"/>
    </source>
</evidence>
<dbReference type="InterPro" id="IPR004305">
    <property type="entry name" value="Thiaminase-2/PQQC"/>
</dbReference>
<feature type="active site" description="Proton donor" evidence="9">
    <location>
        <position position="237"/>
    </location>
</feature>
<evidence type="ECO:0000256" key="3">
    <source>
        <dbReference type="ARBA" id="ARBA00010264"/>
    </source>
</evidence>
<comment type="similarity">
    <text evidence="3">Belongs to the TenA family.</text>
</comment>
<dbReference type="InterPro" id="IPR027574">
    <property type="entry name" value="Thiaminase_II"/>
</dbReference>
<keyword evidence="7" id="KW-0784">Thiamine biosynthesis</keyword>
<dbReference type="GO" id="GO:0050334">
    <property type="term" value="F:thiaminase activity"/>
    <property type="evidence" value="ECO:0007669"/>
    <property type="project" value="UniProtKB-EC"/>
</dbReference>
<comment type="catalytic activity">
    <reaction evidence="1">
        <text>4-amino-5-aminomethyl-2-methylpyrimidine + H2O = 4-amino-5-hydroxymethyl-2-methylpyrimidine + NH4(+)</text>
        <dbReference type="Rhea" id="RHEA:31799"/>
        <dbReference type="ChEBI" id="CHEBI:15377"/>
        <dbReference type="ChEBI" id="CHEBI:16892"/>
        <dbReference type="ChEBI" id="CHEBI:28938"/>
        <dbReference type="ChEBI" id="CHEBI:63416"/>
        <dbReference type="EC" id="3.5.99.2"/>
    </reaction>
</comment>
<dbReference type="UniPathway" id="UPA00060"/>
<comment type="subunit">
    <text evidence="4">Homotetramer.</text>
</comment>
<name>A0A150MS61_GEOSE</name>
<sequence length="259" mass="29975">MAALENLYARAAFFTRIGKEGGAFILEKGGIRMSFARRVRQAADPIWQASFRHPFVKELGEGTLDRAKFRYYVMQDAYYLRHFARVQAIGAAKSPDLATTARLAHHAQSTCEAELSLHETFAGLLGITEEERAAFMPAPTAYAYTSHMYRAAYEGHLGDVIAAILPCYWLYYEIGERLKTCQPNDPIYEKWISTYSSDWFRSLVEEQIDRLDAIAAAVTEEDRRRMEQHFLISSDYEYQFWEMAYRLERWPSAELMKSR</sequence>
<evidence type="ECO:0000256" key="8">
    <source>
        <dbReference type="ARBA" id="ARBA00048337"/>
    </source>
</evidence>
<dbReference type="PIRSF" id="PIRSF003170">
    <property type="entry name" value="Pet18p"/>
    <property type="match status" value="1"/>
</dbReference>
<dbReference type="NCBIfam" id="TIGR04306">
    <property type="entry name" value="salvage_TenA"/>
    <property type="match status" value="1"/>
</dbReference>
<organism evidence="11 12">
    <name type="scientific">Geobacillus stearothermophilus</name>
    <name type="common">Bacillus stearothermophilus</name>
    <dbReference type="NCBI Taxonomy" id="1422"/>
    <lineage>
        <taxon>Bacteria</taxon>
        <taxon>Bacillati</taxon>
        <taxon>Bacillota</taxon>
        <taxon>Bacilli</taxon>
        <taxon>Bacillales</taxon>
        <taxon>Anoxybacillaceae</taxon>
        <taxon>Geobacillus</taxon>
    </lineage>
</organism>
<dbReference type="Pfam" id="PF03070">
    <property type="entry name" value="TENA_THI-4"/>
    <property type="match status" value="1"/>
</dbReference>